<name>A0A4Y8ISQ1_9BACI</name>
<gene>
    <name evidence="1" type="ORF">E3U55_03885</name>
</gene>
<dbReference type="OrthoDB" id="2417886at2"/>
<protein>
    <recommendedName>
        <fullName evidence="3">Heptaprenyl diphosphate synthase</fullName>
    </recommendedName>
</protein>
<dbReference type="AlphaFoldDB" id="A0A4Y8ISQ1"/>
<organism evidence="1 2">
    <name type="scientific">Filobacillus milosensis</name>
    <dbReference type="NCBI Taxonomy" id="94137"/>
    <lineage>
        <taxon>Bacteria</taxon>
        <taxon>Bacillati</taxon>
        <taxon>Bacillota</taxon>
        <taxon>Bacilli</taxon>
        <taxon>Bacillales</taxon>
        <taxon>Bacillaceae</taxon>
        <taxon>Filobacillus</taxon>
    </lineage>
</organism>
<evidence type="ECO:0000313" key="2">
    <source>
        <dbReference type="Proteomes" id="UP000297975"/>
    </source>
</evidence>
<evidence type="ECO:0008006" key="3">
    <source>
        <dbReference type="Google" id="ProtNLM"/>
    </source>
</evidence>
<proteinExistence type="predicted"/>
<evidence type="ECO:0000313" key="1">
    <source>
        <dbReference type="EMBL" id="TFB23963.1"/>
    </source>
</evidence>
<reference evidence="1 2" key="1">
    <citation type="submission" date="2019-03" db="EMBL/GenBank/DDBJ databases">
        <authorList>
            <person name="He R.-H."/>
        </authorList>
    </citation>
    <scope>NUCLEOTIDE SEQUENCE [LARGE SCALE GENOMIC DNA]</scope>
    <source>
        <strain evidence="2">SH 714</strain>
    </source>
</reference>
<sequence length="216" mass="25634">MIKLINLENTEDIRHKFITKYKHSHISASLYDEVLSNKQISWFKRLLIEAETPSANQIFNALLHMQTSLDIHDLVDLKTNENMAEDRSQTNQLQVLVGDFHSSYFYRLLSQQNLLEELYHFIEKIKEINDLKMSVLHNYEGHDMEIQLKHIEKIHIGLIEAIISLYNLPEKEVKSKIIDELVYQSDSCWIKILTDRDHLLSHRMISLRKQHWSLTK</sequence>
<dbReference type="Gene3D" id="1.20.120.1450">
    <property type="match status" value="1"/>
</dbReference>
<dbReference type="Proteomes" id="UP000297975">
    <property type="component" value="Unassembled WGS sequence"/>
</dbReference>
<dbReference type="EMBL" id="SOPW01000003">
    <property type="protein sequence ID" value="TFB23963.1"/>
    <property type="molecule type" value="Genomic_DNA"/>
</dbReference>
<comment type="caution">
    <text evidence="1">The sequence shown here is derived from an EMBL/GenBank/DDBJ whole genome shotgun (WGS) entry which is preliminary data.</text>
</comment>
<dbReference type="Pfam" id="PF07307">
    <property type="entry name" value="HEPPP_synt_1"/>
    <property type="match status" value="1"/>
</dbReference>
<dbReference type="GO" id="GO:0009234">
    <property type="term" value="P:menaquinone biosynthetic process"/>
    <property type="evidence" value="ECO:0007669"/>
    <property type="project" value="InterPro"/>
</dbReference>
<keyword evidence="2" id="KW-1185">Reference proteome</keyword>
<dbReference type="InterPro" id="IPR009920">
    <property type="entry name" value="HEPPP_synth_su1"/>
</dbReference>
<accession>A0A4Y8ISQ1</accession>